<gene>
    <name evidence="1" type="primary">WBGene00100525</name>
</gene>
<protein>
    <submittedName>
        <fullName evidence="1">Uncharacterized protein</fullName>
    </submittedName>
</protein>
<evidence type="ECO:0000313" key="2">
    <source>
        <dbReference type="Proteomes" id="UP000005239"/>
    </source>
</evidence>
<dbReference type="EnsemblMetazoa" id="PPA10971.1">
    <property type="protein sequence ID" value="PPA10971.1"/>
    <property type="gene ID" value="WBGene00100525"/>
</dbReference>
<dbReference type="AlphaFoldDB" id="A0A2A6C2C1"/>
<evidence type="ECO:0000313" key="1">
    <source>
        <dbReference type="EnsemblMetazoa" id="PPA10971.1"/>
    </source>
</evidence>
<dbReference type="PANTHER" id="PTHR45830:SF15">
    <property type="entry name" value="SERPENTINE RECEPTOR, CLASS I"/>
    <property type="match status" value="1"/>
</dbReference>
<organism evidence="1 2">
    <name type="scientific">Pristionchus pacificus</name>
    <name type="common">Parasitic nematode worm</name>
    <dbReference type="NCBI Taxonomy" id="54126"/>
    <lineage>
        <taxon>Eukaryota</taxon>
        <taxon>Metazoa</taxon>
        <taxon>Ecdysozoa</taxon>
        <taxon>Nematoda</taxon>
        <taxon>Chromadorea</taxon>
        <taxon>Rhabditida</taxon>
        <taxon>Rhabditina</taxon>
        <taxon>Diplogasteromorpha</taxon>
        <taxon>Diplogasteroidea</taxon>
        <taxon>Neodiplogasteridae</taxon>
        <taxon>Pristionchus</taxon>
    </lineage>
</organism>
<reference evidence="1" key="2">
    <citation type="submission" date="2022-06" db="UniProtKB">
        <authorList>
            <consortium name="EnsemblMetazoa"/>
        </authorList>
    </citation>
    <scope>IDENTIFICATION</scope>
    <source>
        <strain evidence="1">PS312</strain>
    </source>
</reference>
<dbReference type="PANTHER" id="PTHR45830">
    <property type="entry name" value="SERPENTINE RECEPTOR, CLASS I"/>
    <property type="match status" value="1"/>
</dbReference>
<accession>A0A2A6C2C1</accession>
<name>A0A2A6C2C1_PRIPA</name>
<reference evidence="2" key="1">
    <citation type="journal article" date="2008" name="Nat. Genet.">
        <title>The Pristionchus pacificus genome provides a unique perspective on nematode lifestyle and parasitism.</title>
        <authorList>
            <person name="Dieterich C."/>
            <person name="Clifton S.W."/>
            <person name="Schuster L.N."/>
            <person name="Chinwalla A."/>
            <person name="Delehaunty K."/>
            <person name="Dinkelacker I."/>
            <person name="Fulton L."/>
            <person name="Fulton R."/>
            <person name="Godfrey J."/>
            <person name="Minx P."/>
            <person name="Mitreva M."/>
            <person name="Roeseler W."/>
            <person name="Tian H."/>
            <person name="Witte H."/>
            <person name="Yang S.P."/>
            <person name="Wilson R.K."/>
            <person name="Sommer R.J."/>
        </authorList>
    </citation>
    <scope>NUCLEOTIDE SEQUENCE [LARGE SCALE GENOMIC DNA]</scope>
    <source>
        <strain evidence="2">PS312</strain>
    </source>
</reference>
<sequence length="365" mass="42326">MTTFHGKYLRHLNHLHVLPQVSSSRECAMVCSLLPEPPAALPFYFHWDRDLALDASHIHITFYMSSSCSIFLIRHPGPLSREIRVGYIANQICLILNEFVFFVLIRVYPIMPYPALYCDGPLCQLGLPQQAITTILAAFVILPNPPFEFLLLCMHQKIVANTTSRLRFSQRIQNRMMYTLVILLILNVVGFGTFGTPYSQMISNHSDRNYLGSLLEEVNCFFSVIFECYFLASTLVIVFPVVVVLSIHATHIIQQAKSYTTDQTIRLQNRVMVVILIQTFFILNPMPLSLFFLFKNGTHREMMWKKLKCLFDFRIRKSIRSLLSSPFDFNDAIRITIRSMPFYKRHFRHLNPSVHGHYRGGKLRL</sequence>
<keyword evidence="2" id="KW-1185">Reference proteome</keyword>
<accession>A0A8R1UAL8</accession>
<dbReference type="Proteomes" id="UP000005239">
    <property type="component" value="Unassembled WGS sequence"/>
</dbReference>
<proteinExistence type="predicted"/>